<proteinExistence type="predicted"/>
<evidence type="ECO:0000313" key="3">
    <source>
        <dbReference type="Proteomes" id="UP001075354"/>
    </source>
</evidence>
<feature type="region of interest" description="Disordered" evidence="1">
    <location>
        <begin position="558"/>
        <end position="588"/>
    </location>
</feature>
<accession>A0AAV7X343</accession>
<reference evidence="2" key="1">
    <citation type="submission" date="2022-12" db="EMBL/GenBank/DDBJ databases">
        <title>Chromosome-level genome assembly of the bean flower thrips Megalurothrips usitatus.</title>
        <authorList>
            <person name="Ma L."/>
            <person name="Liu Q."/>
            <person name="Li H."/>
            <person name="Cai W."/>
        </authorList>
    </citation>
    <scope>NUCLEOTIDE SEQUENCE</scope>
    <source>
        <strain evidence="2">Cailab_2022a</strain>
    </source>
</reference>
<keyword evidence="3" id="KW-1185">Reference proteome</keyword>
<feature type="compositionally biased region" description="Basic and acidic residues" evidence="1">
    <location>
        <begin position="717"/>
        <end position="728"/>
    </location>
</feature>
<dbReference type="AlphaFoldDB" id="A0AAV7X343"/>
<evidence type="ECO:0000256" key="1">
    <source>
        <dbReference type="SAM" id="MobiDB-lite"/>
    </source>
</evidence>
<name>A0AAV7X343_9NEOP</name>
<organism evidence="2 3">
    <name type="scientific">Megalurothrips usitatus</name>
    <name type="common">bean blossom thrips</name>
    <dbReference type="NCBI Taxonomy" id="439358"/>
    <lineage>
        <taxon>Eukaryota</taxon>
        <taxon>Metazoa</taxon>
        <taxon>Ecdysozoa</taxon>
        <taxon>Arthropoda</taxon>
        <taxon>Hexapoda</taxon>
        <taxon>Insecta</taxon>
        <taxon>Pterygota</taxon>
        <taxon>Neoptera</taxon>
        <taxon>Paraneoptera</taxon>
        <taxon>Thysanoptera</taxon>
        <taxon>Terebrantia</taxon>
        <taxon>Thripoidea</taxon>
        <taxon>Thripidae</taxon>
        <taxon>Megalurothrips</taxon>
    </lineage>
</organism>
<dbReference type="EMBL" id="JAPTSV010000863">
    <property type="protein sequence ID" value="KAJ1518857.1"/>
    <property type="molecule type" value="Genomic_DNA"/>
</dbReference>
<protein>
    <submittedName>
        <fullName evidence="2">Uncharacterized protein</fullName>
    </submittedName>
</protein>
<comment type="caution">
    <text evidence="2">The sequence shown here is derived from an EMBL/GenBank/DDBJ whole genome shotgun (WGS) entry which is preliminary data.</text>
</comment>
<feature type="compositionally biased region" description="Acidic residues" evidence="1">
    <location>
        <begin position="558"/>
        <end position="585"/>
    </location>
</feature>
<sequence length="978" mass="109446">MWRQRPTVSDVAGAIAIWQDLTGPEKRFDGETTKQKLLEVIDPPTLFDEHGKLLPASSPVFKDISKALNAAGRKMSPKYVWVFISNDRHGILRCLRGEENVDMDDELGKGEEESEVVLPSRDFSIIIDAESWDEMKPVSRRRERADRPGMLRTVLSLPPFGWTHILARLMWEQHQLPCSMVFRRSRVNTTPSVSSKYVVIEDGQCPECNGVASGYINTEPEAGHAVELRLRCTDTRGLAHDKKRQCRGREREQIGNDIQGKSTQEYRRNDSKGKVSEKGISAPNIYSDEVLRKIRQEKLRQKLSALRIPLSTNPFEALGEMKYCHPFLGSVHFISIDPVIVMYHTPEQLLINNELCKSYCKQSIDASGSLVKNSRGDGLSGHIFLTQVVGNVKGETIPLNQMLSERQDANITQYWLNEDIRKRFSTPNEFVCDHSGALPNALARSVAGCASLKDYSAQCFDVLLGKSSTLPRCYIRVDVAHVINNATKWKLWKSVENTMVKQHLLRWYALLVKADSFQDFKNILGHLLVVAKAKPLGKNAAETSKKILVSKVADQADESDVDMDDVTELDNEDVDDNDENDDETPESVQSFLHELQKNSDDSALDKGKGLNPYFSPAFAEKVLKKASNFMLWSSVMARHFKSPFPRGSSSNSEEYFGYLKGRAFQQFELPMKLHQFVGIHVHSLLGHVNLASVNLLSNFEDLKSETKHDNQTSTKSSRKELDEAENWRGKSTPRKQSKYLTPHPEIAVETEALAGAITGKPLKTPQNMLLKNGNLTGFYALSKDTKVQVGNTCGFDAYIPILAAAMVDRPTLRSFIEELKEDSQVLQVASSLVNQGASSATYAVRAEALVKAAALCNANQKSSDRNDMKSRRRTTSILTYSVYGNASVLLGNPQLPLHMFSKETIWKCRAGHQENTHERLLQVVEGYVSANGIQKLQEAAVLHLRSEGKDCRSEGCRNKAKALSILGKVVTVDINMSF</sequence>
<evidence type="ECO:0000313" key="2">
    <source>
        <dbReference type="EMBL" id="KAJ1518857.1"/>
    </source>
</evidence>
<dbReference type="Proteomes" id="UP001075354">
    <property type="component" value="Unassembled WGS sequence"/>
</dbReference>
<feature type="region of interest" description="Disordered" evidence="1">
    <location>
        <begin position="704"/>
        <end position="743"/>
    </location>
</feature>
<gene>
    <name evidence="2" type="ORF">ONE63_011530</name>
</gene>